<dbReference type="EMBL" id="MU277242">
    <property type="protein sequence ID" value="KAI0057843.1"/>
    <property type="molecule type" value="Genomic_DNA"/>
</dbReference>
<sequence length="573" mass="66272">MPSDLERYISDNALQFFGLSDKSIQAPRKHKHKRPESSQKQAEKEAKALRAQQFSFVLDDEAGPSSVVTEVKKEKKGSGKDKRDRDRHTRKRESDAHEWESDEEEKARKRWKGDEDDDRRRDEGDYEGMDDEIPEDEATRRAREQEQDARERDEFAERMKKRDKDKTKRIVEDHSSKGAAAEAAQRRQLADDTAARTLAMPSLREHSRQEYLSKRELQQIELLRKEIADDEALFHGMRISKREQRELDQKKQVLKLVEERLKINDKWDGYMQPEDYITEQGKIDKKRKENVLYQRYEDAKPKDDQFVTDVDQWEASQTQHSTFKTGAMDKVEIVDDYEYVFDESQTIKFVMESTMGGEGYMSAKDKLLKQQIDEAERRAQTMDDTRKSLPIYQYREELLAAIKEHQVLIVVAETGSGKTTQLPQYLHEAGYTAGGMKIGCTQPRRVAAMSVAARVADEMGTKVGYEVGYSIRFEDATSDKTVLKYMTDGMLLREFLTEPDLAGYSALIIDEAHERTLSTDILFALVKVRFLPSLCVTQKADIRPVPGHRSLPPGTETAHLQCYYGCRKVQRIL</sequence>
<accession>A0ACB8SNJ8</accession>
<reference evidence="1" key="1">
    <citation type="submission" date="2021-03" db="EMBL/GenBank/DDBJ databases">
        <authorList>
            <consortium name="DOE Joint Genome Institute"/>
            <person name="Ahrendt S."/>
            <person name="Looney B.P."/>
            <person name="Miyauchi S."/>
            <person name="Morin E."/>
            <person name="Drula E."/>
            <person name="Courty P.E."/>
            <person name="Chicoki N."/>
            <person name="Fauchery L."/>
            <person name="Kohler A."/>
            <person name="Kuo A."/>
            <person name="Labutti K."/>
            <person name="Pangilinan J."/>
            <person name="Lipzen A."/>
            <person name="Riley R."/>
            <person name="Andreopoulos W."/>
            <person name="He G."/>
            <person name="Johnson J."/>
            <person name="Barry K.W."/>
            <person name="Grigoriev I.V."/>
            <person name="Nagy L."/>
            <person name="Hibbett D."/>
            <person name="Henrissat B."/>
            <person name="Matheny P.B."/>
            <person name="Labbe J."/>
            <person name="Martin F."/>
        </authorList>
    </citation>
    <scope>NUCLEOTIDE SEQUENCE</scope>
    <source>
        <strain evidence="1">HHB10654</strain>
    </source>
</reference>
<comment type="caution">
    <text evidence="1">The sequence shown here is derived from an EMBL/GenBank/DDBJ whole genome shotgun (WGS) entry which is preliminary data.</text>
</comment>
<evidence type="ECO:0000313" key="1">
    <source>
        <dbReference type="EMBL" id="KAI0057843.1"/>
    </source>
</evidence>
<evidence type="ECO:0000313" key="2">
    <source>
        <dbReference type="Proteomes" id="UP000814140"/>
    </source>
</evidence>
<keyword evidence="2" id="KW-1185">Reference proteome</keyword>
<reference evidence="1" key="2">
    <citation type="journal article" date="2022" name="New Phytol.">
        <title>Evolutionary transition to the ectomycorrhizal habit in the genomes of a hyperdiverse lineage of mushroom-forming fungi.</title>
        <authorList>
            <person name="Looney B."/>
            <person name="Miyauchi S."/>
            <person name="Morin E."/>
            <person name="Drula E."/>
            <person name="Courty P.E."/>
            <person name="Kohler A."/>
            <person name="Kuo A."/>
            <person name="LaButti K."/>
            <person name="Pangilinan J."/>
            <person name="Lipzen A."/>
            <person name="Riley R."/>
            <person name="Andreopoulos W."/>
            <person name="He G."/>
            <person name="Johnson J."/>
            <person name="Nolan M."/>
            <person name="Tritt A."/>
            <person name="Barry K.W."/>
            <person name="Grigoriev I.V."/>
            <person name="Nagy L.G."/>
            <person name="Hibbett D."/>
            <person name="Henrissat B."/>
            <person name="Matheny P.B."/>
            <person name="Labbe J."/>
            <person name="Martin F.M."/>
        </authorList>
    </citation>
    <scope>NUCLEOTIDE SEQUENCE</scope>
    <source>
        <strain evidence="1">HHB10654</strain>
    </source>
</reference>
<gene>
    <name evidence="1" type="ORF">BV25DRAFT_1347912</name>
</gene>
<dbReference type="Proteomes" id="UP000814140">
    <property type="component" value="Unassembled WGS sequence"/>
</dbReference>
<proteinExistence type="predicted"/>
<name>A0ACB8SNJ8_9AGAM</name>
<organism evidence="1 2">
    <name type="scientific">Artomyces pyxidatus</name>
    <dbReference type="NCBI Taxonomy" id="48021"/>
    <lineage>
        <taxon>Eukaryota</taxon>
        <taxon>Fungi</taxon>
        <taxon>Dikarya</taxon>
        <taxon>Basidiomycota</taxon>
        <taxon>Agaricomycotina</taxon>
        <taxon>Agaricomycetes</taxon>
        <taxon>Russulales</taxon>
        <taxon>Auriscalpiaceae</taxon>
        <taxon>Artomyces</taxon>
    </lineage>
</organism>
<protein>
    <submittedName>
        <fullName evidence="1">Uncharacterized protein</fullName>
    </submittedName>
</protein>